<accession>A0A9P4HBD0</accession>
<proteinExistence type="predicted"/>
<keyword evidence="4" id="KW-1185">Reference proteome</keyword>
<gene>
    <name evidence="3" type="ORF">EK21DRAFT_112013</name>
</gene>
<evidence type="ECO:0000256" key="2">
    <source>
        <dbReference type="SAM" id="MobiDB-lite"/>
    </source>
</evidence>
<keyword evidence="1" id="KW-0175">Coiled coil</keyword>
<feature type="compositionally biased region" description="Polar residues" evidence="2">
    <location>
        <begin position="140"/>
        <end position="150"/>
    </location>
</feature>
<organism evidence="3 4">
    <name type="scientific">Setomelanomma holmii</name>
    <dbReference type="NCBI Taxonomy" id="210430"/>
    <lineage>
        <taxon>Eukaryota</taxon>
        <taxon>Fungi</taxon>
        <taxon>Dikarya</taxon>
        <taxon>Ascomycota</taxon>
        <taxon>Pezizomycotina</taxon>
        <taxon>Dothideomycetes</taxon>
        <taxon>Pleosporomycetidae</taxon>
        <taxon>Pleosporales</taxon>
        <taxon>Pleosporineae</taxon>
        <taxon>Phaeosphaeriaceae</taxon>
        <taxon>Setomelanomma</taxon>
    </lineage>
</organism>
<evidence type="ECO:0000256" key="1">
    <source>
        <dbReference type="SAM" id="Coils"/>
    </source>
</evidence>
<dbReference type="Proteomes" id="UP000799777">
    <property type="component" value="Unassembled WGS sequence"/>
</dbReference>
<feature type="compositionally biased region" description="Basic residues" evidence="2">
    <location>
        <begin position="191"/>
        <end position="200"/>
    </location>
</feature>
<name>A0A9P4HBD0_9PLEO</name>
<feature type="compositionally biased region" description="Polar residues" evidence="2">
    <location>
        <begin position="81"/>
        <end position="100"/>
    </location>
</feature>
<sequence length="567" mass="63188">MPEPQRDEHGALTTATIFDDTVYWTEALALAVNQNENDVDAALALLAQESGIDDPYRYLCPPQDISRALSTMTLDSDHRSSMSVHSQETQSTGFTSAPSRTSKDQVASERLPAQRVLPKVAPMSPTVEHHDPPMDGPLASIQQRQSSSTLSVAQSVFSGSSSSSGPAPRKKRASLFGMFRKDSSSCTSQSHRGHHGKGRGQRLVCGHSLSPSAIQIHVQEAGQRGGQAVPSCCGRPLPREVLQTVMAKEEVDLIVSAALQPPEVGSSRDSGYCEKRVSSVDLTQPAGNVPQPAAATSLPAAPHRRRHEAISIDSLLANEAFQSFRSEEKENFERVSAFESNQRRALSAHHSCSLKRLAVQHEASRDAKIEQHTVELEHLEEHQILAEHDLRNAQDLETQNVATALKHMEAYCLGSGQSHPDHPHTVTEDDFMKLDRQRMLQQNLPRKHENAINVLRARQERETKNRSQKQDTELKLLEAAQEKERVAEEAEFAKEAGKLEAVIESRRKRLLQRWDLKFEMWRRDWEEQHGFKVTLQLEHEDWPLQMTKTMTPIPESSSLAAYVQAAA</sequence>
<protein>
    <submittedName>
        <fullName evidence="3">Uncharacterized protein</fullName>
    </submittedName>
</protein>
<feature type="region of interest" description="Disordered" evidence="2">
    <location>
        <begin position="283"/>
        <end position="302"/>
    </location>
</feature>
<dbReference type="OrthoDB" id="9977870at2759"/>
<reference evidence="3" key="1">
    <citation type="journal article" date="2020" name="Stud. Mycol.">
        <title>101 Dothideomycetes genomes: a test case for predicting lifestyles and emergence of pathogens.</title>
        <authorList>
            <person name="Haridas S."/>
            <person name="Albert R."/>
            <person name="Binder M."/>
            <person name="Bloem J."/>
            <person name="Labutti K."/>
            <person name="Salamov A."/>
            <person name="Andreopoulos B."/>
            <person name="Baker S."/>
            <person name="Barry K."/>
            <person name="Bills G."/>
            <person name="Bluhm B."/>
            <person name="Cannon C."/>
            <person name="Castanera R."/>
            <person name="Culley D."/>
            <person name="Daum C."/>
            <person name="Ezra D."/>
            <person name="Gonzalez J."/>
            <person name="Henrissat B."/>
            <person name="Kuo A."/>
            <person name="Liang C."/>
            <person name="Lipzen A."/>
            <person name="Lutzoni F."/>
            <person name="Magnuson J."/>
            <person name="Mondo S."/>
            <person name="Nolan M."/>
            <person name="Ohm R."/>
            <person name="Pangilinan J."/>
            <person name="Park H.-J."/>
            <person name="Ramirez L."/>
            <person name="Alfaro M."/>
            <person name="Sun H."/>
            <person name="Tritt A."/>
            <person name="Yoshinaga Y."/>
            <person name="Zwiers L.-H."/>
            <person name="Turgeon B."/>
            <person name="Goodwin S."/>
            <person name="Spatafora J."/>
            <person name="Crous P."/>
            <person name="Grigoriev I."/>
        </authorList>
    </citation>
    <scope>NUCLEOTIDE SEQUENCE</scope>
    <source>
        <strain evidence="3">CBS 110217</strain>
    </source>
</reference>
<feature type="region of interest" description="Disordered" evidence="2">
    <location>
        <begin position="74"/>
        <end position="201"/>
    </location>
</feature>
<feature type="compositionally biased region" description="Low complexity" evidence="2">
    <location>
        <begin position="151"/>
        <end position="167"/>
    </location>
</feature>
<feature type="coiled-coil region" evidence="1">
    <location>
        <begin position="469"/>
        <end position="496"/>
    </location>
</feature>
<dbReference type="AlphaFoldDB" id="A0A9P4HBD0"/>
<dbReference type="EMBL" id="ML978191">
    <property type="protein sequence ID" value="KAF2030292.1"/>
    <property type="molecule type" value="Genomic_DNA"/>
</dbReference>
<comment type="caution">
    <text evidence="3">The sequence shown here is derived from an EMBL/GenBank/DDBJ whole genome shotgun (WGS) entry which is preliminary data.</text>
</comment>
<evidence type="ECO:0000313" key="3">
    <source>
        <dbReference type="EMBL" id="KAF2030292.1"/>
    </source>
</evidence>
<evidence type="ECO:0000313" key="4">
    <source>
        <dbReference type="Proteomes" id="UP000799777"/>
    </source>
</evidence>